<dbReference type="GO" id="GO:0005737">
    <property type="term" value="C:cytoplasm"/>
    <property type="evidence" value="ECO:0007669"/>
    <property type="project" value="TreeGrafter"/>
</dbReference>
<dbReference type="PANTHER" id="PTHR48070:SF3">
    <property type="entry name" value="ESTERASE DBAE-RELATED"/>
    <property type="match status" value="1"/>
</dbReference>
<organism evidence="5 6">
    <name type="scientific">Trichoderma gamsii</name>
    <dbReference type="NCBI Taxonomy" id="398673"/>
    <lineage>
        <taxon>Eukaryota</taxon>
        <taxon>Fungi</taxon>
        <taxon>Dikarya</taxon>
        <taxon>Ascomycota</taxon>
        <taxon>Pezizomycotina</taxon>
        <taxon>Sordariomycetes</taxon>
        <taxon>Hypocreomycetidae</taxon>
        <taxon>Hypocreales</taxon>
        <taxon>Hypocreaceae</taxon>
        <taxon>Trichoderma</taxon>
    </lineage>
</organism>
<dbReference type="GO" id="GO:0044550">
    <property type="term" value="P:secondary metabolite biosynthetic process"/>
    <property type="evidence" value="ECO:0007669"/>
    <property type="project" value="TreeGrafter"/>
</dbReference>
<comment type="similarity">
    <text evidence="1">Belongs to the LovG family.</text>
</comment>
<dbReference type="Gene3D" id="3.40.50.1820">
    <property type="entry name" value="alpha/beta hydrolase"/>
    <property type="match status" value="1"/>
</dbReference>
<accession>A0A2K0T9N5</accession>
<evidence type="ECO:0000313" key="5">
    <source>
        <dbReference type="EMBL" id="PNP42238.1"/>
    </source>
</evidence>
<evidence type="ECO:0000256" key="1">
    <source>
        <dbReference type="ARBA" id="ARBA00005863"/>
    </source>
</evidence>
<protein>
    <recommendedName>
        <fullName evidence="4">Serine hydrolase domain-containing protein</fullName>
    </recommendedName>
</protein>
<evidence type="ECO:0000256" key="2">
    <source>
        <dbReference type="ARBA" id="ARBA00022801"/>
    </source>
</evidence>
<sequence>MPSSSPYPALATTSSADNGASESLDLPRILCLHGGGTNARIFAAQCRVLRAALSSTFRFVFAEAPFPSRPGPDVVSVYGTWGPFKSWLRLQDGDAPGLDSVDIVEAVDTSLADAMISDDALGATGEWVGLLGFSQGAKMAASLLLRQQARATFSRHSRISTFRFAVLFAGRAPLVALDNSLQLVGEYLADAVQISSSAWRPPAKDLGRATSKDSHATVSPSGRYWDRDVVGKLAVIEDDDHLLRLPTIHVHGLSDPGLLLHQDLLGHFCTEESATVVEWGGAHRMPIKTADVRKVVTEICRVAAESGAIGEYDFL</sequence>
<dbReference type="InterPro" id="IPR050593">
    <property type="entry name" value="LovG"/>
</dbReference>
<dbReference type="SUPFAM" id="SSF53474">
    <property type="entry name" value="alpha/beta-Hydrolases"/>
    <property type="match status" value="1"/>
</dbReference>
<proteinExistence type="inferred from homology"/>
<dbReference type="EMBL" id="MTYH01000051">
    <property type="protein sequence ID" value="PNP42238.1"/>
    <property type="molecule type" value="Genomic_DNA"/>
</dbReference>
<comment type="caution">
    <text evidence="5">The sequence shown here is derived from an EMBL/GenBank/DDBJ whole genome shotgun (WGS) entry which is preliminary data.</text>
</comment>
<dbReference type="InterPro" id="IPR005645">
    <property type="entry name" value="FSH-like_dom"/>
</dbReference>
<dbReference type="InterPro" id="IPR029058">
    <property type="entry name" value="AB_hydrolase_fold"/>
</dbReference>
<evidence type="ECO:0000259" key="4">
    <source>
        <dbReference type="Pfam" id="PF03959"/>
    </source>
</evidence>
<feature type="domain" description="Serine hydrolase" evidence="4">
    <location>
        <begin position="27"/>
        <end position="294"/>
    </location>
</feature>
<gene>
    <name evidence="5" type="ORF">TGAMA5MH_05920</name>
</gene>
<reference evidence="5 6" key="1">
    <citation type="submission" date="2017-02" db="EMBL/GenBank/DDBJ databases">
        <title>Genomes of Trichoderma spp. with biocontrol activity.</title>
        <authorList>
            <person name="Gardiner D."/>
            <person name="Kazan K."/>
            <person name="Vos C."/>
            <person name="Harvey P."/>
        </authorList>
    </citation>
    <scope>NUCLEOTIDE SEQUENCE [LARGE SCALE GENOMIC DNA]</scope>
    <source>
        <strain evidence="5 6">A5MH</strain>
    </source>
</reference>
<evidence type="ECO:0000256" key="3">
    <source>
        <dbReference type="SAM" id="MobiDB-lite"/>
    </source>
</evidence>
<keyword evidence="2" id="KW-0378">Hydrolase</keyword>
<dbReference type="GO" id="GO:0005634">
    <property type="term" value="C:nucleus"/>
    <property type="evidence" value="ECO:0007669"/>
    <property type="project" value="TreeGrafter"/>
</dbReference>
<dbReference type="Proteomes" id="UP000236546">
    <property type="component" value="Unassembled WGS sequence"/>
</dbReference>
<feature type="region of interest" description="Disordered" evidence="3">
    <location>
        <begin position="1"/>
        <end position="20"/>
    </location>
</feature>
<dbReference type="Pfam" id="PF03959">
    <property type="entry name" value="FSH1"/>
    <property type="match status" value="1"/>
</dbReference>
<dbReference type="OrthoDB" id="2094269at2759"/>
<name>A0A2K0T9N5_9HYPO</name>
<dbReference type="PANTHER" id="PTHR48070">
    <property type="entry name" value="ESTERASE OVCA2"/>
    <property type="match status" value="1"/>
</dbReference>
<dbReference type="GO" id="GO:0016787">
    <property type="term" value="F:hydrolase activity"/>
    <property type="evidence" value="ECO:0007669"/>
    <property type="project" value="UniProtKB-KW"/>
</dbReference>
<dbReference type="AlphaFoldDB" id="A0A2K0T9N5"/>
<evidence type="ECO:0000313" key="6">
    <source>
        <dbReference type="Proteomes" id="UP000236546"/>
    </source>
</evidence>